<organism evidence="2 3">
    <name type="scientific">Streptomyces tuirus</name>
    <dbReference type="NCBI Taxonomy" id="68278"/>
    <lineage>
        <taxon>Bacteria</taxon>
        <taxon>Bacillati</taxon>
        <taxon>Actinomycetota</taxon>
        <taxon>Actinomycetes</taxon>
        <taxon>Kitasatosporales</taxon>
        <taxon>Streptomycetaceae</taxon>
        <taxon>Streptomyces</taxon>
    </lineage>
</organism>
<accession>A0A7G1NFN7</accession>
<dbReference type="Proteomes" id="UP000516373">
    <property type="component" value="Chromosome"/>
</dbReference>
<name>A0A7G1NFN7_9ACTN</name>
<dbReference type="Gene3D" id="3.10.420.10">
    <property type="entry name" value="SecB-like"/>
    <property type="match status" value="1"/>
</dbReference>
<gene>
    <name evidence="2" type="ORF">GCM10017668_23700</name>
</gene>
<evidence type="ECO:0008006" key="4">
    <source>
        <dbReference type="Google" id="ProtNLM"/>
    </source>
</evidence>
<dbReference type="GO" id="GO:0015031">
    <property type="term" value="P:protein transport"/>
    <property type="evidence" value="ECO:0007669"/>
    <property type="project" value="InterPro"/>
</dbReference>
<dbReference type="SUPFAM" id="SSF54611">
    <property type="entry name" value="SecB-like"/>
    <property type="match status" value="1"/>
</dbReference>
<evidence type="ECO:0000313" key="2">
    <source>
        <dbReference type="EMBL" id="BCL20527.1"/>
    </source>
</evidence>
<dbReference type="KEGG" id="stui:GCM10017668_23700"/>
<dbReference type="GO" id="GO:0051262">
    <property type="term" value="P:protein tetramerization"/>
    <property type="evidence" value="ECO:0007669"/>
    <property type="project" value="InterPro"/>
</dbReference>
<dbReference type="Pfam" id="PF02556">
    <property type="entry name" value="SecB"/>
    <property type="match status" value="1"/>
</dbReference>
<reference evidence="2 3" key="1">
    <citation type="journal article" date="2014" name="Int. J. Syst. Evol. Microbiol.">
        <title>Complete genome sequence of Corynebacterium casei LMG S-19264T (=DSM 44701T), isolated from a smear-ripened cheese.</title>
        <authorList>
            <consortium name="US DOE Joint Genome Institute (JGI-PGF)"/>
            <person name="Walter F."/>
            <person name="Albersmeier A."/>
            <person name="Kalinowski J."/>
            <person name="Ruckert C."/>
        </authorList>
    </citation>
    <scope>NUCLEOTIDE SEQUENCE [LARGE SCALE GENOMIC DNA]</scope>
    <source>
        <strain evidence="2 3">JCM 4255</strain>
    </source>
</reference>
<dbReference type="InterPro" id="IPR035958">
    <property type="entry name" value="SecB-like_sf"/>
</dbReference>
<dbReference type="RefSeq" id="WP_190898861.1">
    <property type="nucleotide sequence ID" value="NZ_AP023439.1"/>
</dbReference>
<protein>
    <recommendedName>
        <fullName evidence="4">Protein-export protein SecB</fullName>
    </recommendedName>
</protein>
<evidence type="ECO:0000313" key="3">
    <source>
        <dbReference type="Proteomes" id="UP000516373"/>
    </source>
</evidence>
<dbReference type="EMBL" id="AP023439">
    <property type="protein sequence ID" value="BCL20527.1"/>
    <property type="molecule type" value="Genomic_DNA"/>
</dbReference>
<dbReference type="AlphaFoldDB" id="A0A7G1NFN7"/>
<evidence type="ECO:0000256" key="1">
    <source>
        <dbReference type="ARBA" id="ARBA00009990"/>
    </source>
</evidence>
<dbReference type="InterPro" id="IPR003708">
    <property type="entry name" value="SecB"/>
</dbReference>
<dbReference type="GO" id="GO:0051082">
    <property type="term" value="F:unfolded protein binding"/>
    <property type="evidence" value="ECO:0007669"/>
    <property type="project" value="InterPro"/>
</dbReference>
<comment type="similarity">
    <text evidence="1">Belongs to the SecB family.</text>
</comment>
<proteinExistence type="inferred from homology"/>
<sequence length="163" mass="18386">MNPEPAGASDRFDQAEKLHESTELVGIRLQSLEAKVLDRGAKPPYEVQVEMEPSCKVGRSSVTYQIHYSVKAKKDDGLVFALDFSYEARYSHSLESVPHEAIAAFGDIIVLATLHPYVRELTQRISLDLGFPAFVLDNLDTKDLFQLLKHREVYKRGSSEAYK</sequence>